<dbReference type="GO" id="GO:0046872">
    <property type="term" value="F:metal ion binding"/>
    <property type="evidence" value="ECO:0007669"/>
    <property type="project" value="UniProtKB-KW"/>
</dbReference>
<keyword evidence="7" id="KW-0449">Lipoprotein</keyword>
<feature type="binding site" evidence="9">
    <location>
        <position position="73"/>
    </location>
    <ligand>
        <name>Mg(2+)</name>
        <dbReference type="ChEBI" id="CHEBI:18420"/>
    </ligand>
</feature>
<feature type="binding site" evidence="8">
    <location>
        <begin position="177"/>
        <end position="178"/>
    </location>
    <ligand>
        <name>GTP</name>
        <dbReference type="ChEBI" id="CHEBI:37565"/>
    </ligand>
</feature>
<keyword evidence="10" id="KW-1185">Reference proteome</keyword>
<dbReference type="AlphaFoldDB" id="A0A0K0EU87"/>
<accession>A0A0K0EU87</accession>
<evidence type="ECO:0000256" key="2">
    <source>
        <dbReference type="ARBA" id="ARBA00022741"/>
    </source>
</evidence>
<feature type="binding site" evidence="8">
    <location>
        <begin position="202"/>
        <end position="208"/>
    </location>
    <ligand>
        <name>GTP</name>
        <dbReference type="ChEBI" id="CHEBI:37565"/>
    </ligand>
</feature>
<feature type="binding site" evidence="8">
    <location>
        <begin position="69"/>
        <end position="74"/>
    </location>
    <ligand>
        <name>GTP</name>
        <dbReference type="ChEBI" id="CHEBI:37565"/>
    </ligand>
</feature>
<keyword evidence="5" id="KW-0564">Palmitate</keyword>
<reference evidence="10" key="1">
    <citation type="submission" date="2014-07" db="EMBL/GenBank/DDBJ databases">
        <authorList>
            <person name="Martin A.A"/>
            <person name="De Silva N."/>
        </authorList>
    </citation>
    <scope>NUCLEOTIDE SEQUENCE</scope>
</reference>
<dbReference type="GO" id="GO:0007188">
    <property type="term" value="P:adenylate cyclase-modulating G protein-coupled receptor signaling pathway"/>
    <property type="evidence" value="ECO:0007669"/>
    <property type="project" value="InterPro"/>
</dbReference>
<dbReference type="PROSITE" id="PS51882">
    <property type="entry name" value="G_ALPHA"/>
    <property type="match status" value="1"/>
</dbReference>
<evidence type="ECO:0000256" key="6">
    <source>
        <dbReference type="ARBA" id="ARBA00023224"/>
    </source>
</evidence>
<feature type="binding site" evidence="8">
    <location>
        <position position="351"/>
    </location>
    <ligand>
        <name>GTP</name>
        <dbReference type="ChEBI" id="CHEBI:37565"/>
    </ligand>
</feature>
<sequence>MLIKGCRRDKNCLLKNMLPWNVFNFLKNVSICNNEEDIKQHEISKEIDKELIQNKSKFVRRMLLLGPGESGKSTCLKQMQILHNKGFTQNELNERKMIIFSNTIKSILTMVNVLVSVNKHHSISNLSDMVKRLEQYLKDDLTNNIFPEDVARIVKYIWTQKSIQDIYKIRDTYQLIDSAEYFLNSIDRISSSEYIPNTQDILMVRIPTTGVVQVNFRLKNIDFKVFDVGGQRSERRKWIHCFDNVHGLIFVAAVSEFNQVIREDNKTNRLMEAIELFDSVSNSHFFESACIIIFLNKKDIFAEKIKRFSIKECFPSYDGPQEYGACMKFIGSQFCRQYRGKKHLYMHSTCATDTNQVQHVLNSVIDTILQKNLKESGMI</sequence>
<keyword evidence="6" id="KW-0807">Transducer</keyword>
<keyword evidence="4 8" id="KW-0342">GTP-binding</keyword>
<dbReference type="GO" id="GO:0005834">
    <property type="term" value="C:heterotrimeric G-protein complex"/>
    <property type="evidence" value="ECO:0007669"/>
    <property type="project" value="TreeGrafter"/>
</dbReference>
<dbReference type="InterPro" id="IPR027417">
    <property type="entry name" value="P-loop_NTPase"/>
</dbReference>
<dbReference type="InterPro" id="IPR011025">
    <property type="entry name" value="GproteinA_insert"/>
</dbReference>
<evidence type="ECO:0000256" key="8">
    <source>
        <dbReference type="PIRSR" id="PIRSR601019-1"/>
    </source>
</evidence>
<dbReference type="GO" id="GO:0005525">
    <property type="term" value="F:GTP binding"/>
    <property type="evidence" value="ECO:0007669"/>
    <property type="project" value="UniProtKB-KW"/>
</dbReference>
<dbReference type="PRINTS" id="PR00318">
    <property type="entry name" value="GPROTEINA"/>
</dbReference>
<evidence type="ECO:0000256" key="5">
    <source>
        <dbReference type="ARBA" id="ARBA00023139"/>
    </source>
</evidence>
<dbReference type="SUPFAM" id="SSF47895">
    <property type="entry name" value="Transducin (alpha subunit), insertion domain"/>
    <property type="match status" value="1"/>
</dbReference>
<name>A0A0K0EU87_STRVS</name>
<dbReference type="Pfam" id="PF00503">
    <property type="entry name" value="G-alpha"/>
    <property type="match status" value="1"/>
</dbReference>
<dbReference type="SUPFAM" id="SSF52540">
    <property type="entry name" value="P-loop containing nucleoside triphosphate hydrolases"/>
    <property type="match status" value="1"/>
</dbReference>
<feature type="binding site" evidence="8">
    <location>
        <begin position="296"/>
        <end position="299"/>
    </location>
    <ligand>
        <name>GTP</name>
        <dbReference type="ChEBI" id="CHEBI:37565"/>
    </ligand>
</feature>
<dbReference type="GO" id="GO:0005737">
    <property type="term" value="C:cytoplasm"/>
    <property type="evidence" value="ECO:0007669"/>
    <property type="project" value="TreeGrafter"/>
</dbReference>
<dbReference type="Proteomes" id="UP000035680">
    <property type="component" value="Unassembled WGS sequence"/>
</dbReference>
<dbReference type="GO" id="GO:0001664">
    <property type="term" value="F:G protein-coupled receptor binding"/>
    <property type="evidence" value="ECO:0007669"/>
    <property type="project" value="TreeGrafter"/>
</dbReference>
<feature type="binding site" evidence="8">
    <location>
        <begin position="227"/>
        <end position="231"/>
    </location>
    <ligand>
        <name>GTP</name>
        <dbReference type="ChEBI" id="CHEBI:37565"/>
    </ligand>
</feature>
<dbReference type="GO" id="GO:0031683">
    <property type="term" value="F:G-protein beta/gamma-subunit complex binding"/>
    <property type="evidence" value="ECO:0007669"/>
    <property type="project" value="InterPro"/>
</dbReference>
<keyword evidence="1 9" id="KW-0479">Metal-binding</keyword>
<reference evidence="11" key="2">
    <citation type="submission" date="2015-08" db="UniProtKB">
        <authorList>
            <consortium name="WormBaseParasite"/>
        </authorList>
    </citation>
    <scope>IDENTIFICATION</scope>
</reference>
<organism evidence="10 11">
    <name type="scientific">Strongyloides venezuelensis</name>
    <name type="common">Threadworm</name>
    <dbReference type="NCBI Taxonomy" id="75913"/>
    <lineage>
        <taxon>Eukaryota</taxon>
        <taxon>Metazoa</taxon>
        <taxon>Ecdysozoa</taxon>
        <taxon>Nematoda</taxon>
        <taxon>Chromadorea</taxon>
        <taxon>Rhabditida</taxon>
        <taxon>Tylenchina</taxon>
        <taxon>Panagrolaimomorpha</taxon>
        <taxon>Strongyloidoidea</taxon>
        <taxon>Strongyloididae</taxon>
        <taxon>Strongyloides</taxon>
    </lineage>
</organism>
<evidence type="ECO:0000256" key="3">
    <source>
        <dbReference type="ARBA" id="ARBA00022842"/>
    </source>
</evidence>
<evidence type="ECO:0000313" key="10">
    <source>
        <dbReference type="Proteomes" id="UP000035680"/>
    </source>
</evidence>
<dbReference type="CDD" id="cd00066">
    <property type="entry name" value="G-alpha"/>
    <property type="match status" value="1"/>
</dbReference>
<evidence type="ECO:0000313" key="11">
    <source>
        <dbReference type="WBParaSite" id="SVE_0008000.1"/>
    </source>
</evidence>
<dbReference type="FunFam" id="3.40.50.300:FF:000563">
    <property type="entry name" value="Guanine nucleotide-binding protein alpha subunit"/>
    <property type="match status" value="1"/>
</dbReference>
<evidence type="ECO:0000256" key="4">
    <source>
        <dbReference type="ARBA" id="ARBA00023134"/>
    </source>
</evidence>
<dbReference type="WBParaSite" id="SVE_0008000.1">
    <property type="protein sequence ID" value="SVE_0008000.1"/>
    <property type="gene ID" value="SVE_0008000"/>
</dbReference>
<dbReference type="GO" id="GO:0003924">
    <property type="term" value="F:GTPase activity"/>
    <property type="evidence" value="ECO:0007669"/>
    <property type="project" value="InterPro"/>
</dbReference>
<dbReference type="Gene3D" id="3.40.50.300">
    <property type="entry name" value="P-loop containing nucleotide triphosphate hydrolases"/>
    <property type="match status" value="1"/>
</dbReference>
<feature type="binding site" evidence="9">
    <location>
        <position position="208"/>
    </location>
    <ligand>
        <name>Mg(2+)</name>
        <dbReference type="ChEBI" id="CHEBI:18420"/>
    </ligand>
</feature>
<protein>
    <submittedName>
        <fullName evidence="11">Guanine nucleotide-binding protein G(k) subunit alpha (inferred by orthology to a human protein)</fullName>
    </submittedName>
</protein>
<dbReference type="STRING" id="75913.A0A0K0EU87"/>
<dbReference type="PRINTS" id="PR00441">
    <property type="entry name" value="GPROTEINAI"/>
</dbReference>
<evidence type="ECO:0000256" key="7">
    <source>
        <dbReference type="ARBA" id="ARBA00023288"/>
    </source>
</evidence>
<dbReference type="Gene3D" id="1.10.400.10">
    <property type="entry name" value="GI Alpha 1, domain 2-like"/>
    <property type="match status" value="1"/>
</dbReference>
<dbReference type="PANTHER" id="PTHR10218:SF225">
    <property type="entry name" value="GUANINE NUCLEOTIDE-BINDING PROTEIN ALPHA-10 SUBUNIT"/>
    <property type="match status" value="1"/>
</dbReference>
<proteinExistence type="predicted"/>
<evidence type="ECO:0000256" key="1">
    <source>
        <dbReference type="ARBA" id="ARBA00022723"/>
    </source>
</evidence>
<dbReference type="PANTHER" id="PTHR10218">
    <property type="entry name" value="GTP-BINDING PROTEIN ALPHA SUBUNIT"/>
    <property type="match status" value="1"/>
</dbReference>
<keyword evidence="2 8" id="KW-0547">Nucleotide-binding</keyword>
<dbReference type="InterPro" id="IPR001408">
    <property type="entry name" value="Gprotein_alpha_I"/>
</dbReference>
<keyword evidence="3 9" id="KW-0460">Magnesium</keyword>
<evidence type="ECO:0000256" key="9">
    <source>
        <dbReference type="PIRSR" id="PIRSR601019-2"/>
    </source>
</evidence>
<dbReference type="InterPro" id="IPR001019">
    <property type="entry name" value="Gprotein_alpha_su"/>
</dbReference>
<dbReference type="SMART" id="SM00275">
    <property type="entry name" value="G_alpha"/>
    <property type="match status" value="1"/>
</dbReference>